<dbReference type="AlphaFoldDB" id="A0AAQ3LF99"/>
<reference evidence="2 3" key="1">
    <citation type="submission" date="2023-10" db="EMBL/GenBank/DDBJ databases">
        <title>Rubellicoccus peritrichatus gen. nov., sp. nov., isolated from an algae of coral reef tank.</title>
        <authorList>
            <person name="Luo J."/>
        </authorList>
    </citation>
    <scope>NUCLEOTIDE SEQUENCE [LARGE SCALE GENOMIC DNA]</scope>
    <source>
        <strain evidence="2 3">CR14</strain>
    </source>
</reference>
<dbReference type="RefSeq" id="WP_317835168.1">
    <property type="nucleotide sequence ID" value="NZ_CP136920.1"/>
</dbReference>
<feature type="signal peptide" evidence="1">
    <location>
        <begin position="1"/>
        <end position="22"/>
    </location>
</feature>
<accession>A0AAQ3LF99</accession>
<sequence length="240" mass="24860">MTKRITSITAISLLALTNYAIGALDVTLSGNSATANWADLTAANYPTSAGYNNFMTNTAGWTTPISADAGSATLDKVAGTGGYPATASIYNFTAEGSLVISNSSPLSGLETLIVQVDLGGLFTSNPVLNYNGGSQALVADFSAITTGDFSFVNPSAPGPPAPTSNFAFQWDLSGVVNPITSYEVAWTTDEHVTTFGIQLDTGDTFSGQAIPEPSTYAAAFGAFALVIVWVRRKFSHQSAA</sequence>
<evidence type="ECO:0000313" key="2">
    <source>
        <dbReference type="EMBL" id="WOO42643.1"/>
    </source>
</evidence>
<dbReference type="KEGG" id="puo:RZN69_06030"/>
<keyword evidence="3" id="KW-1185">Reference proteome</keyword>
<protein>
    <recommendedName>
        <fullName evidence="4">PEP-CTERM protein-sorting domain-containing protein</fullName>
    </recommendedName>
</protein>
<dbReference type="EMBL" id="CP136920">
    <property type="protein sequence ID" value="WOO42643.1"/>
    <property type="molecule type" value="Genomic_DNA"/>
</dbReference>
<evidence type="ECO:0000313" key="3">
    <source>
        <dbReference type="Proteomes" id="UP001304300"/>
    </source>
</evidence>
<organism evidence="2 3">
    <name type="scientific">Rubellicoccus peritrichatus</name>
    <dbReference type="NCBI Taxonomy" id="3080537"/>
    <lineage>
        <taxon>Bacteria</taxon>
        <taxon>Pseudomonadati</taxon>
        <taxon>Verrucomicrobiota</taxon>
        <taxon>Opitutia</taxon>
        <taxon>Puniceicoccales</taxon>
        <taxon>Cerasicoccaceae</taxon>
        <taxon>Rubellicoccus</taxon>
    </lineage>
</organism>
<feature type="chain" id="PRO_5043016485" description="PEP-CTERM protein-sorting domain-containing protein" evidence="1">
    <location>
        <begin position="23"/>
        <end position="240"/>
    </location>
</feature>
<proteinExistence type="predicted"/>
<evidence type="ECO:0008006" key="4">
    <source>
        <dbReference type="Google" id="ProtNLM"/>
    </source>
</evidence>
<keyword evidence="1" id="KW-0732">Signal</keyword>
<evidence type="ECO:0000256" key="1">
    <source>
        <dbReference type="SAM" id="SignalP"/>
    </source>
</evidence>
<dbReference type="Proteomes" id="UP001304300">
    <property type="component" value="Chromosome"/>
</dbReference>
<gene>
    <name evidence="2" type="ORF">RZN69_06030</name>
</gene>
<name>A0AAQ3LF99_9BACT</name>